<protein>
    <submittedName>
        <fullName evidence="1">Uncharacterized protein</fullName>
    </submittedName>
</protein>
<reference evidence="1 2" key="1">
    <citation type="submission" date="2015-10" db="EMBL/GenBank/DDBJ databases">
        <authorList>
            <person name="Gilbert D.G."/>
        </authorList>
    </citation>
    <scope>NUCLEOTIDE SEQUENCE [LARGE SCALE GENOMIC DNA]</scope>
    <source>
        <strain evidence="1">COMA1</strain>
    </source>
</reference>
<accession>A0A0S4LRF1</accession>
<organism evidence="1 2">
    <name type="scientific">Candidatus Nitrospira nitrosa</name>
    <dbReference type="NCBI Taxonomy" id="1742972"/>
    <lineage>
        <taxon>Bacteria</taxon>
        <taxon>Pseudomonadati</taxon>
        <taxon>Nitrospirota</taxon>
        <taxon>Nitrospiria</taxon>
        <taxon>Nitrospirales</taxon>
        <taxon>Nitrospiraceae</taxon>
        <taxon>Nitrospira</taxon>
    </lineage>
</organism>
<evidence type="ECO:0000313" key="1">
    <source>
        <dbReference type="EMBL" id="CUS39200.1"/>
    </source>
</evidence>
<dbReference type="EMBL" id="CZQA01000013">
    <property type="protein sequence ID" value="CUS39200.1"/>
    <property type="molecule type" value="Genomic_DNA"/>
</dbReference>
<dbReference type="Proteomes" id="UP000199032">
    <property type="component" value="Unassembled WGS sequence"/>
</dbReference>
<sequence>MGRILKRGVQASRRFVSKSDVGNAVIVCSTMTIAVDLGAGQVVIEEIAEGETVEKSLRVIDLNGRTGPAEVIDRIASIVPIKSNASIA</sequence>
<evidence type="ECO:0000313" key="2">
    <source>
        <dbReference type="Proteomes" id="UP000199032"/>
    </source>
</evidence>
<name>A0A0S4LRF1_9BACT</name>
<gene>
    <name evidence="1" type="ORF">COMA1_70085</name>
</gene>
<dbReference type="AlphaFoldDB" id="A0A0S4LRF1"/>
<keyword evidence="2" id="KW-1185">Reference proteome</keyword>
<proteinExistence type="predicted"/>